<keyword evidence="4" id="KW-1185">Reference proteome</keyword>
<keyword evidence="1" id="KW-0677">Repeat</keyword>
<protein>
    <recommendedName>
        <fullName evidence="5">Pentatricopeptide repeat domain-containing protein</fullName>
    </recommendedName>
</protein>
<dbReference type="Proteomes" id="UP001302745">
    <property type="component" value="Unassembled WGS sequence"/>
</dbReference>
<proteinExistence type="predicted"/>
<feature type="region of interest" description="Disordered" evidence="2">
    <location>
        <begin position="41"/>
        <end position="68"/>
    </location>
</feature>
<name>A0AAN6VH26_9PEZI</name>
<evidence type="ECO:0000256" key="1">
    <source>
        <dbReference type="ARBA" id="ARBA00022737"/>
    </source>
</evidence>
<accession>A0AAN6VH26</accession>
<dbReference type="InterPro" id="IPR011990">
    <property type="entry name" value="TPR-like_helical_dom_sf"/>
</dbReference>
<gene>
    <name evidence="3" type="ORF">C8A00DRAFT_35936</name>
</gene>
<sequence>MTLGSALPWRACSPLSRICIHRIPRSLAVLTTNPRFARAQSTEAVAVNSTEPRRRDDDKTSAEAATTGSLSSLIDRLSHVPIRPRGPQDSIAVVAPVISYPHRRENREAHNRNHRALTQQSRIESRRLAPYAGDWRDILQILMKSTPTTKNKHGIKVILPRHSVKALLSDHENNLWNIRSRTRCGLTLYGDGGQGENIDPYIMLSGQPAAMSAALDDILKLAQGVTVVNLQDPTATAVPDGQQVSTATPTPVSFYKMPVSPRPYTLNMRADEIPRPRIWTIEAFEQYVAALTMGRLQGSFARKLYPEGQTHRDTVVQQLLAVFNDPAASAAVSGAAFKLALSFLTRAGMSLVGDAWALFDRVSSLGLRLGTDDYNLMAETAVKSKNLLSFRSIICKMVARGHAPNLRTWLLFVRVVEAVDIKRYILRAMHTKDFFSNRGAATQVSTEMADQDVYRAIQLSQDFDTFLAGLRELYGPDWRLQTRTANRYLEIYGRHSKFDESKQLLEYMFASQIGGKPDVISLNTVVTHCKRQSKIDLAVDFIRMFDEQGRSVVADKVTFHLLFEAARRLRKPHLLGAVWRYAHMRGMTNHKMRHRGMTLLKEKEERALLHLTDRVRGLWESPNNLKFSKQQFVRTLMLWDQMIELMLKTGVPGETGSQRKAPADEASGEAAQEQTLRPAVQEMYEFYADWMSERGRRYAPAVPLGDFLHEALVRDRQLHMAAHRGVGPTQQGLPVYIVQPIALPVEQKTVEEMFGRTAC</sequence>
<feature type="compositionally biased region" description="Polar residues" evidence="2">
    <location>
        <begin position="41"/>
        <end position="50"/>
    </location>
</feature>
<dbReference type="Gene3D" id="1.25.40.10">
    <property type="entry name" value="Tetratricopeptide repeat domain"/>
    <property type="match status" value="1"/>
</dbReference>
<comment type="caution">
    <text evidence="3">The sequence shown here is derived from an EMBL/GenBank/DDBJ whole genome shotgun (WGS) entry which is preliminary data.</text>
</comment>
<reference evidence="3" key="2">
    <citation type="submission" date="2023-05" db="EMBL/GenBank/DDBJ databases">
        <authorList>
            <consortium name="Lawrence Berkeley National Laboratory"/>
            <person name="Steindorff A."/>
            <person name="Hensen N."/>
            <person name="Bonometti L."/>
            <person name="Westerberg I."/>
            <person name="Brannstrom I.O."/>
            <person name="Guillou S."/>
            <person name="Cros-Aarteil S."/>
            <person name="Calhoun S."/>
            <person name="Haridas S."/>
            <person name="Kuo A."/>
            <person name="Mondo S."/>
            <person name="Pangilinan J."/>
            <person name="Riley R."/>
            <person name="Labutti K."/>
            <person name="Andreopoulos B."/>
            <person name="Lipzen A."/>
            <person name="Chen C."/>
            <person name="Yanf M."/>
            <person name="Daum C."/>
            <person name="Ng V."/>
            <person name="Clum A."/>
            <person name="Ohm R."/>
            <person name="Martin F."/>
            <person name="Silar P."/>
            <person name="Natvig D."/>
            <person name="Lalanne C."/>
            <person name="Gautier V."/>
            <person name="Ament-Velasquez S.L."/>
            <person name="Kruys A."/>
            <person name="Hutchinson M.I."/>
            <person name="Powell A.J."/>
            <person name="Barry K."/>
            <person name="Miller A.N."/>
            <person name="Grigoriev I.V."/>
            <person name="Debuchy R."/>
            <person name="Gladieux P."/>
            <person name="Thoren M.H."/>
            <person name="Johannesson H."/>
        </authorList>
    </citation>
    <scope>NUCLEOTIDE SEQUENCE</scope>
    <source>
        <strain evidence="3">CBS 538.74</strain>
    </source>
</reference>
<evidence type="ECO:0000313" key="4">
    <source>
        <dbReference type="Proteomes" id="UP001302745"/>
    </source>
</evidence>
<dbReference type="EMBL" id="MU857017">
    <property type="protein sequence ID" value="KAK4151408.1"/>
    <property type="molecule type" value="Genomic_DNA"/>
</dbReference>
<dbReference type="AlphaFoldDB" id="A0AAN6VH26"/>
<reference evidence="3" key="1">
    <citation type="journal article" date="2023" name="Mol. Phylogenet. Evol.">
        <title>Genome-scale phylogeny and comparative genomics of the fungal order Sordariales.</title>
        <authorList>
            <person name="Hensen N."/>
            <person name="Bonometti L."/>
            <person name="Westerberg I."/>
            <person name="Brannstrom I.O."/>
            <person name="Guillou S."/>
            <person name="Cros-Aarteil S."/>
            <person name="Calhoun S."/>
            <person name="Haridas S."/>
            <person name="Kuo A."/>
            <person name="Mondo S."/>
            <person name="Pangilinan J."/>
            <person name="Riley R."/>
            <person name="LaButti K."/>
            <person name="Andreopoulos B."/>
            <person name="Lipzen A."/>
            <person name="Chen C."/>
            <person name="Yan M."/>
            <person name="Daum C."/>
            <person name="Ng V."/>
            <person name="Clum A."/>
            <person name="Steindorff A."/>
            <person name="Ohm R.A."/>
            <person name="Martin F."/>
            <person name="Silar P."/>
            <person name="Natvig D.O."/>
            <person name="Lalanne C."/>
            <person name="Gautier V."/>
            <person name="Ament-Velasquez S.L."/>
            <person name="Kruys A."/>
            <person name="Hutchinson M.I."/>
            <person name="Powell A.J."/>
            <person name="Barry K."/>
            <person name="Miller A.N."/>
            <person name="Grigoriev I.V."/>
            <person name="Debuchy R."/>
            <person name="Gladieux P."/>
            <person name="Hiltunen Thoren M."/>
            <person name="Johannesson H."/>
        </authorList>
    </citation>
    <scope>NUCLEOTIDE SEQUENCE</scope>
    <source>
        <strain evidence="3">CBS 538.74</strain>
    </source>
</reference>
<feature type="compositionally biased region" description="Basic and acidic residues" evidence="2">
    <location>
        <begin position="51"/>
        <end position="61"/>
    </location>
</feature>
<evidence type="ECO:0000256" key="2">
    <source>
        <dbReference type="SAM" id="MobiDB-lite"/>
    </source>
</evidence>
<dbReference type="PANTHER" id="PTHR47447">
    <property type="entry name" value="OS03G0856100 PROTEIN"/>
    <property type="match status" value="1"/>
</dbReference>
<feature type="region of interest" description="Disordered" evidence="2">
    <location>
        <begin position="653"/>
        <end position="674"/>
    </location>
</feature>
<dbReference type="PANTHER" id="PTHR47447:SF17">
    <property type="entry name" value="OS12G0638900 PROTEIN"/>
    <property type="match status" value="1"/>
</dbReference>
<evidence type="ECO:0000313" key="3">
    <source>
        <dbReference type="EMBL" id="KAK4151408.1"/>
    </source>
</evidence>
<evidence type="ECO:0008006" key="5">
    <source>
        <dbReference type="Google" id="ProtNLM"/>
    </source>
</evidence>
<organism evidence="3 4">
    <name type="scientific">Chaetomidium leptoderma</name>
    <dbReference type="NCBI Taxonomy" id="669021"/>
    <lineage>
        <taxon>Eukaryota</taxon>
        <taxon>Fungi</taxon>
        <taxon>Dikarya</taxon>
        <taxon>Ascomycota</taxon>
        <taxon>Pezizomycotina</taxon>
        <taxon>Sordariomycetes</taxon>
        <taxon>Sordariomycetidae</taxon>
        <taxon>Sordariales</taxon>
        <taxon>Chaetomiaceae</taxon>
        <taxon>Chaetomidium</taxon>
    </lineage>
</organism>